<dbReference type="EMBL" id="FMSH01000479">
    <property type="protein sequence ID" value="SCU94748.1"/>
    <property type="molecule type" value="Genomic_DNA"/>
</dbReference>
<evidence type="ECO:0000313" key="2">
    <source>
        <dbReference type="EMBL" id="SCU94748.1"/>
    </source>
</evidence>
<proteinExistence type="predicted"/>
<name>A0A1K0J1C8_CUPNE</name>
<keyword evidence="1" id="KW-0472">Membrane</keyword>
<accession>A0A1K0J1C8</accession>
<protein>
    <submittedName>
        <fullName evidence="2">Uncharacterized protein</fullName>
    </submittedName>
</protein>
<dbReference type="AlphaFoldDB" id="A0A1K0J1C8"/>
<gene>
    <name evidence="2" type="ORF">CNECB9_530002</name>
</gene>
<keyword evidence="1" id="KW-0812">Transmembrane</keyword>
<keyword evidence="1" id="KW-1133">Transmembrane helix</keyword>
<reference evidence="2" key="1">
    <citation type="submission" date="2016-09" db="EMBL/GenBank/DDBJ databases">
        <authorList>
            <person name="Capua I."/>
            <person name="De Benedictis P."/>
            <person name="Joannis T."/>
            <person name="Lombin L.H."/>
            <person name="Cattoli G."/>
        </authorList>
    </citation>
    <scope>NUCLEOTIDE SEQUENCE</scope>
    <source>
        <strain evidence="2">B9</strain>
    </source>
</reference>
<organism evidence="2">
    <name type="scientific">Cupriavidus necator</name>
    <name type="common">Alcaligenes eutrophus</name>
    <name type="synonym">Ralstonia eutropha</name>
    <dbReference type="NCBI Taxonomy" id="106590"/>
    <lineage>
        <taxon>Bacteria</taxon>
        <taxon>Pseudomonadati</taxon>
        <taxon>Pseudomonadota</taxon>
        <taxon>Betaproteobacteria</taxon>
        <taxon>Burkholderiales</taxon>
        <taxon>Burkholderiaceae</taxon>
        <taxon>Cupriavidus</taxon>
    </lineage>
</organism>
<evidence type="ECO:0000256" key="1">
    <source>
        <dbReference type="SAM" id="Phobius"/>
    </source>
</evidence>
<feature type="transmembrane region" description="Helical" evidence="1">
    <location>
        <begin position="6"/>
        <end position="27"/>
    </location>
</feature>
<dbReference type="RefSeq" id="WP_340529526.1">
    <property type="nucleotide sequence ID" value="NZ_FMSH01000479.1"/>
</dbReference>
<sequence>MAGALAVLWLIGSWAIVCGILLIGVGLRLRHARAPAAGVQQPA</sequence>